<dbReference type="AlphaFoldDB" id="A0A292PLI6"/>
<gene>
    <name evidence="1" type="ORF">GSTUAT00007545001</name>
</gene>
<reference evidence="1" key="1">
    <citation type="submission" date="2015-10" db="EMBL/GenBank/DDBJ databases">
        <authorList>
            <person name="Regsiter A."/>
            <person name="william w."/>
        </authorList>
    </citation>
    <scope>NUCLEOTIDE SEQUENCE</scope>
    <source>
        <strain evidence="1">Montdore</strain>
    </source>
</reference>
<proteinExistence type="predicted"/>
<dbReference type="Proteomes" id="UP001412239">
    <property type="component" value="Unassembled WGS sequence"/>
</dbReference>
<protein>
    <submittedName>
        <fullName evidence="1">Uncharacterized protein</fullName>
    </submittedName>
</protein>
<accession>A0A292PLI6</accession>
<dbReference type="EMBL" id="LN891134">
    <property type="protein sequence ID" value="CUS08399.1"/>
    <property type="molecule type" value="Genomic_DNA"/>
</dbReference>
<evidence type="ECO:0000313" key="2">
    <source>
        <dbReference type="Proteomes" id="UP001412239"/>
    </source>
</evidence>
<feature type="non-terminal residue" evidence="1">
    <location>
        <position position="1"/>
    </location>
</feature>
<keyword evidence="2" id="KW-1185">Reference proteome</keyword>
<organism evidence="1 2">
    <name type="scientific">Tuber aestivum</name>
    <name type="common">summer truffle</name>
    <dbReference type="NCBI Taxonomy" id="59557"/>
    <lineage>
        <taxon>Eukaryota</taxon>
        <taxon>Fungi</taxon>
        <taxon>Dikarya</taxon>
        <taxon>Ascomycota</taxon>
        <taxon>Pezizomycotina</taxon>
        <taxon>Pezizomycetes</taxon>
        <taxon>Pezizales</taxon>
        <taxon>Tuberaceae</taxon>
        <taxon>Tuber</taxon>
    </lineage>
</organism>
<evidence type="ECO:0000313" key="1">
    <source>
        <dbReference type="EMBL" id="CUS08399.1"/>
    </source>
</evidence>
<name>A0A292PLI6_9PEZI</name>
<feature type="non-terminal residue" evidence="1">
    <location>
        <position position="179"/>
    </location>
</feature>
<sequence>FIILVIVLWIWKKLSIFISRLLVLLGSYEKCIAFPGIESIGVSGRPSIWFQQRTPENTRGVVNALHLGIQAKDNATVDAFYKAAMYPQEAHATGHPDLALNIPRPTTPLLCSTLMEITSRPCIWMPITKLSCELRRRLLARGVARACPPRHKPRLPVLGYARLCRLSSCKEWGGVKYEI</sequence>